<evidence type="ECO:0000313" key="3">
    <source>
        <dbReference type="Proteomes" id="UP001141806"/>
    </source>
</evidence>
<name>A0A9Q0H408_9MAGN</name>
<dbReference type="EMBL" id="JAMYWD010000011">
    <property type="protein sequence ID" value="KAJ4956709.1"/>
    <property type="molecule type" value="Genomic_DNA"/>
</dbReference>
<gene>
    <name evidence="2" type="ORF">NE237_013492</name>
</gene>
<dbReference type="Proteomes" id="UP001141806">
    <property type="component" value="Unassembled WGS sequence"/>
</dbReference>
<keyword evidence="3" id="KW-1185">Reference proteome</keyword>
<evidence type="ECO:0000256" key="1">
    <source>
        <dbReference type="SAM" id="MobiDB-lite"/>
    </source>
</evidence>
<sequence>MDNRDSDQSISDYDEDFNHESFCGPRQKMGLSGNNEIEMPLLHNGNDNFIYNARRIFMTNSDKEMISDDEVNY</sequence>
<comment type="caution">
    <text evidence="2">The sequence shown here is derived from an EMBL/GenBank/DDBJ whole genome shotgun (WGS) entry which is preliminary data.</text>
</comment>
<proteinExistence type="predicted"/>
<reference evidence="2" key="1">
    <citation type="journal article" date="2023" name="Plant J.">
        <title>The genome of the king protea, Protea cynaroides.</title>
        <authorList>
            <person name="Chang J."/>
            <person name="Duong T.A."/>
            <person name="Schoeman C."/>
            <person name="Ma X."/>
            <person name="Roodt D."/>
            <person name="Barker N."/>
            <person name="Li Z."/>
            <person name="Van de Peer Y."/>
            <person name="Mizrachi E."/>
        </authorList>
    </citation>
    <scope>NUCLEOTIDE SEQUENCE</scope>
    <source>
        <tissue evidence="2">Young leaves</tissue>
    </source>
</reference>
<feature type="region of interest" description="Disordered" evidence="1">
    <location>
        <begin position="1"/>
        <end position="26"/>
    </location>
</feature>
<protein>
    <submittedName>
        <fullName evidence="2">Uncharacterized protein</fullName>
    </submittedName>
</protein>
<evidence type="ECO:0000313" key="2">
    <source>
        <dbReference type="EMBL" id="KAJ4956709.1"/>
    </source>
</evidence>
<accession>A0A9Q0H408</accession>
<dbReference type="AlphaFoldDB" id="A0A9Q0H408"/>
<organism evidence="2 3">
    <name type="scientific">Protea cynaroides</name>
    <dbReference type="NCBI Taxonomy" id="273540"/>
    <lineage>
        <taxon>Eukaryota</taxon>
        <taxon>Viridiplantae</taxon>
        <taxon>Streptophyta</taxon>
        <taxon>Embryophyta</taxon>
        <taxon>Tracheophyta</taxon>
        <taxon>Spermatophyta</taxon>
        <taxon>Magnoliopsida</taxon>
        <taxon>Proteales</taxon>
        <taxon>Proteaceae</taxon>
        <taxon>Protea</taxon>
    </lineage>
</organism>